<feature type="transmembrane region" description="Helical" evidence="2">
    <location>
        <begin position="91"/>
        <end position="109"/>
    </location>
</feature>
<name>A0A6M8FG96_9GAMM</name>
<evidence type="ECO:0000259" key="3">
    <source>
        <dbReference type="PROSITE" id="PS51857"/>
    </source>
</evidence>
<dbReference type="PROSITE" id="PS51857">
    <property type="entry name" value="CSD_2"/>
    <property type="match status" value="1"/>
</dbReference>
<accession>A0A6M8FG96</accession>
<organism evidence="4 5">
    <name type="scientific">Aquipseudomonas campi</name>
    <dbReference type="NCBI Taxonomy" id="2731681"/>
    <lineage>
        <taxon>Bacteria</taxon>
        <taxon>Pseudomonadati</taxon>
        <taxon>Pseudomonadota</taxon>
        <taxon>Gammaproteobacteria</taxon>
        <taxon>Pseudomonadales</taxon>
        <taxon>Pseudomonadaceae</taxon>
        <taxon>Aquipseudomonas</taxon>
    </lineage>
</organism>
<dbReference type="KEGG" id="pcam:HNE05_08030"/>
<dbReference type="InterPro" id="IPR052069">
    <property type="entry name" value="Ca-reg_mRNA-binding_domain"/>
</dbReference>
<proteinExistence type="predicted"/>
<keyword evidence="1" id="KW-0597">Phosphoprotein</keyword>
<dbReference type="PANTHER" id="PTHR12962:SF1">
    <property type="entry name" value="COLD SHOCK DOMAIN-CONTAINING PROTEIN CG9705"/>
    <property type="match status" value="1"/>
</dbReference>
<keyword evidence="2" id="KW-0472">Membrane</keyword>
<dbReference type="SMART" id="SM00357">
    <property type="entry name" value="CSP"/>
    <property type="match status" value="1"/>
</dbReference>
<feature type="transmembrane region" description="Helical" evidence="2">
    <location>
        <begin position="200"/>
        <end position="222"/>
    </location>
</feature>
<keyword evidence="5" id="KW-1185">Reference proteome</keyword>
<dbReference type="InterPro" id="IPR002059">
    <property type="entry name" value="CSP_DNA-bd"/>
</dbReference>
<keyword evidence="2" id="KW-1133">Transmembrane helix</keyword>
<reference evidence="4" key="1">
    <citation type="submission" date="2020-07" db="EMBL/GenBank/DDBJ databases">
        <title>Nitrate ammonifying Pseudomonas campi sp. nov. isolated from German agricultural grassland.</title>
        <authorList>
            <person name="Timsy T."/>
            <person name="Ulrich A."/>
            <person name="Spanner T."/>
            <person name="Foesel B."/>
            <person name="Kolb S."/>
            <person name="Horn M.A."/>
            <person name="Behrendt U."/>
        </authorList>
    </citation>
    <scope>NUCLEOTIDE SEQUENCE</scope>
    <source>
        <strain evidence="4">S1-A32-2</strain>
    </source>
</reference>
<feature type="domain" description="CSD" evidence="3">
    <location>
        <begin position="1"/>
        <end position="65"/>
    </location>
</feature>
<sequence length="223" mass="24546">MKGKITSWKDDKGFGFISPEGKSEQVFFHISSVKKATRKPEVGDVVIFEVAKDSQGRLKATHVLLEGVSLASSGNSKRIVTEPVKKDALDYFAYFALAILFAISIGLFIKTGAPESALAPGAIFLLVMFFISSRKKQPANKLFSCSKCRVTSSHDERTVLAWNRGFDRLYCKSCHLAWLREQPKEQQESRGSYTSSKSGCLGLFLVIASVPVICIVGAVTWIV</sequence>
<dbReference type="Gene3D" id="2.40.50.140">
    <property type="entry name" value="Nucleic acid-binding proteins"/>
    <property type="match status" value="1"/>
</dbReference>
<dbReference type="GO" id="GO:0043488">
    <property type="term" value="P:regulation of mRNA stability"/>
    <property type="evidence" value="ECO:0007669"/>
    <property type="project" value="TreeGrafter"/>
</dbReference>
<protein>
    <submittedName>
        <fullName evidence="4">Cold shock domain-containing protein</fullName>
    </submittedName>
</protein>
<dbReference type="PANTHER" id="PTHR12962">
    <property type="entry name" value="CALCIUM-REGULATED HEAT STABLE PROTEIN CRHSP-24-RELATED"/>
    <property type="match status" value="1"/>
</dbReference>
<dbReference type="Pfam" id="PF00313">
    <property type="entry name" value="CSD"/>
    <property type="match status" value="1"/>
</dbReference>
<dbReference type="EMBL" id="CP053697">
    <property type="protein sequence ID" value="QKE63312.1"/>
    <property type="molecule type" value="Genomic_DNA"/>
</dbReference>
<evidence type="ECO:0000256" key="2">
    <source>
        <dbReference type="SAM" id="Phobius"/>
    </source>
</evidence>
<dbReference type="SUPFAM" id="SSF50249">
    <property type="entry name" value="Nucleic acid-binding proteins"/>
    <property type="match status" value="1"/>
</dbReference>
<dbReference type="InterPro" id="IPR012340">
    <property type="entry name" value="NA-bd_OB-fold"/>
</dbReference>
<dbReference type="Proteomes" id="UP000501379">
    <property type="component" value="Chromosome"/>
</dbReference>
<dbReference type="CDD" id="cd04458">
    <property type="entry name" value="CSP_CDS"/>
    <property type="match status" value="1"/>
</dbReference>
<dbReference type="RefSeq" id="WP_173206637.1">
    <property type="nucleotide sequence ID" value="NZ_CP053697.2"/>
</dbReference>
<dbReference type="AlphaFoldDB" id="A0A6M8FG96"/>
<dbReference type="InterPro" id="IPR011129">
    <property type="entry name" value="CSD"/>
</dbReference>
<dbReference type="GO" id="GO:0003730">
    <property type="term" value="F:mRNA 3'-UTR binding"/>
    <property type="evidence" value="ECO:0007669"/>
    <property type="project" value="TreeGrafter"/>
</dbReference>
<evidence type="ECO:0000313" key="4">
    <source>
        <dbReference type="EMBL" id="QKE63312.1"/>
    </source>
</evidence>
<gene>
    <name evidence="4" type="ORF">HNE05_08030</name>
</gene>
<feature type="transmembrane region" description="Helical" evidence="2">
    <location>
        <begin position="115"/>
        <end position="132"/>
    </location>
</feature>
<evidence type="ECO:0000256" key="1">
    <source>
        <dbReference type="ARBA" id="ARBA00022553"/>
    </source>
</evidence>
<keyword evidence="2" id="KW-0812">Transmembrane</keyword>
<evidence type="ECO:0000313" key="5">
    <source>
        <dbReference type="Proteomes" id="UP000501379"/>
    </source>
</evidence>
<dbReference type="GO" id="GO:0005829">
    <property type="term" value="C:cytosol"/>
    <property type="evidence" value="ECO:0007669"/>
    <property type="project" value="UniProtKB-ARBA"/>
</dbReference>